<dbReference type="RefSeq" id="WP_180307462.1">
    <property type="nucleotide sequence ID" value="NZ_CP058952.1"/>
</dbReference>
<keyword evidence="5" id="KW-0732">Signal</keyword>
<name>A0A7D5V7V2_9NEIS</name>
<dbReference type="GO" id="GO:0009279">
    <property type="term" value="C:cell outer membrane"/>
    <property type="evidence" value="ECO:0007669"/>
    <property type="project" value="UniProtKB-SubCell"/>
</dbReference>
<dbReference type="Gene3D" id="1.10.530.10">
    <property type="match status" value="1"/>
</dbReference>
<evidence type="ECO:0000259" key="6">
    <source>
        <dbReference type="SMART" id="SM00062"/>
    </source>
</evidence>
<comment type="subcellular location">
    <subcellularLocation>
        <location evidence="1">Cell outer membrane</location>
        <topology evidence="1">Peripheral membrane protein</topology>
    </subcellularLocation>
</comment>
<dbReference type="Pfam" id="PF00497">
    <property type="entry name" value="SBP_bac_3"/>
    <property type="match status" value="1"/>
</dbReference>
<feature type="compositionally biased region" description="Polar residues" evidence="4">
    <location>
        <begin position="40"/>
        <end position="51"/>
    </location>
</feature>
<dbReference type="SUPFAM" id="SSF53955">
    <property type="entry name" value="Lysozyme-like"/>
    <property type="match status" value="1"/>
</dbReference>
<proteinExistence type="inferred from homology"/>
<comment type="similarity">
    <text evidence="2">Belongs to the transglycosylase Slt family.</text>
</comment>
<dbReference type="Pfam" id="PF01464">
    <property type="entry name" value="SLT"/>
    <property type="match status" value="1"/>
</dbReference>
<evidence type="ECO:0000256" key="4">
    <source>
        <dbReference type="SAM" id="MobiDB-lite"/>
    </source>
</evidence>
<evidence type="ECO:0000256" key="1">
    <source>
        <dbReference type="ARBA" id="ARBA00004339"/>
    </source>
</evidence>
<keyword evidence="8" id="KW-1185">Reference proteome</keyword>
<evidence type="ECO:0000256" key="2">
    <source>
        <dbReference type="ARBA" id="ARBA00007734"/>
    </source>
</evidence>
<reference evidence="7 8" key="1">
    <citation type="journal article" date="2016" name="Int. J. Syst. Evol. Microbiol.">
        <title>Chitinibacter fontanus sp. nov., isolated from a spring.</title>
        <authorList>
            <person name="Sheu S.Y."/>
            <person name="Li Y.S."/>
            <person name="Young C.C."/>
            <person name="Chen W.M."/>
        </authorList>
    </citation>
    <scope>NUCLEOTIDE SEQUENCE [LARGE SCALE GENOMIC DNA]</scope>
    <source>
        <strain evidence="7 8">STM-7</strain>
    </source>
</reference>
<keyword evidence="3" id="KW-0998">Cell outer membrane</keyword>
<feature type="region of interest" description="Disordered" evidence="4">
    <location>
        <begin position="32"/>
        <end position="59"/>
    </location>
</feature>
<sequence length="476" mass="52438">MRRILALFLWSFLFVQPTMLWAKNSAAKQKKTPVAAANSHHPSLTTPSELSAATPYDPSNPPNRLRVLVALGPSSYFLKDGKPHGLEFAMLQGFESELNRRRSKKLPPIRLQFIPVDAGELIPALREGRGDIAAGLMPFNEGLKSLALLTEPYAKDEWCLLSHRDNPLSFDALSQKPLTLSTASLGRRLLSQEDKTVEFNEPAVGVSPEMLLRDIDSNLTIQTLSSRLVFRLWSATYPNLKLGECLNTSVPLVWAVSNTQPALLEDLNKYIASTSRVGIEKAIELTRRFLITGGKVEQSTKVSSMDKLAIFAPVFQAAAAANNLDWLLLAAIGQKESKLMPVIRANGPTGVMQIHPSTARAMGVKDPHSAEGNVSAAAVYLNYLRKMYDREGVSEENQLYFMIAAYNAGEGRLAQLRRTAKAKGLNPNVWVGNVEQIALSSVSKGMVDYVSTVNRYYLAYQAAERAQGKQKKSEPK</sequence>
<evidence type="ECO:0000256" key="5">
    <source>
        <dbReference type="SAM" id="SignalP"/>
    </source>
</evidence>
<dbReference type="PANTHER" id="PTHR37423:SF2">
    <property type="entry name" value="MEMBRANE-BOUND LYTIC MUREIN TRANSGLYCOSYLASE C"/>
    <property type="match status" value="1"/>
</dbReference>
<gene>
    <name evidence="7" type="ORF">HZU75_01540</name>
</gene>
<dbReference type="KEGG" id="cfon:HZU75_01540"/>
<keyword evidence="3" id="KW-0472">Membrane</keyword>
<evidence type="ECO:0000256" key="3">
    <source>
        <dbReference type="ARBA" id="ARBA00023237"/>
    </source>
</evidence>
<dbReference type="AlphaFoldDB" id="A0A7D5V7V2"/>
<dbReference type="InterPro" id="IPR008258">
    <property type="entry name" value="Transglycosylase_SLT_dom_1"/>
</dbReference>
<dbReference type="EMBL" id="CP058952">
    <property type="protein sequence ID" value="QLI80319.1"/>
    <property type="molecule type" value="Genomic_DNA"/>
</dbReference>
<feature type="signal peptide" evidence="5">
    <location>
        <begin position="1"/>
        <end position="22"/>
    </location>
</feature>
<feature type="domain" description="Solute-binding protein family 3/N-terminal" evidence="6">
    <location>
        <begin position="64"/>
        <end position="287"/>
    </location>
</feature>
<evidence type="ECO:0000313" key="8">
    <source>
        <dbReference type="Proteomes" id="UP000510822"/>
    </source>
</evidence>
<dbReference type="PANTHER" id="PTHR37423">
    <property type="entry name" value="SOLUBLE LYTIC MUREIN TRANSGLYCOSYLASE-RELATED"/>
    <property type="match status" value="1"/>
</dbReference>
<dbReference type="SUPFAM" id="SSF53850">
    <property type="entry name" value="Periplasmic binding protein-like II"/>
    <property type="match status" value="1"/>
</dbReference>
<dbReference type="InterPro" id="IPR001638">
    <property type="entry name" value="Solute-binding_3/MltF_N"/>
</dbReference>
<dbReference type="Proteomes" id="UP000510822">
    <property type="component" value="Chromosome"/>
</dbReference>
<accession>A0A7D5V7V2</accession>
<evidence type="ECO:0000313" key="7">
    <source>
        <dbReference type="EMBL" id="QLI80319.1"/>
    </source>
</evidence>
<organism evidence="7 8">
    <name type="scientific">Chitinibacter fontanus</name>
    <dbReference type="NCBI Taxonomy" id="1737446"/>
    <lineage>
        <taxon>Bacteria</taxon>
        <taxon>Pseudomonadati</taxon>
        <taxon>Pseudomonadota</taxon>
        <taxon>Betaproteobacteria</taxon>
        <taxon>Neisseriales</taxon>
        <taxon>Chitinibacteraceae</taxon>
        <taxon>Chitinibacter</taxon>
    </lineage>
</organism>
<dbReference type="SMART" id="SM00062">
    <property type="entry name" value="PBPb"/>
    <property type="match status" value="1"/>
</dbReference>
<protein>
    <submittedName>
        <fullName evidence="7">Transglycosylase SLT domain-containing protein</fullName>
    </submittedName>
</protein>
<feature type="chain" id="PRO_5028987189" evidence="5">
    <location>
        <begin position="23"/>
        <end position="476"/>
    </location>
</feature>
<dbReference type="Gene3D" id="3.40.190.10">
    <property type="entry name" value="Periplasmic binding protein-like II"/>
    <property type="match status" value="2"/>
</dbReference>
<dbReference type="InterPro" id="IPR023346">
    <property type="entry name" value="Lysozyme-like_dom_sf"/>
</dbReference>